<dbReference type="OrthoDB" id="7202843at2"/>
<name>A0A5P6PE51_9BRAD</name>
<dbReference type="EMBL" id="CP044543">
    <property type="protein sequence ID" value="QFI76388.1"/>
    <property type="molecule type" value="Genomic_DNA"/>
</dbReference>
<proteinExistence type="predicted"/>
<reference evidence="2" key="1">
    <citation type="submission" date="2019-10" db="EMBL/GenBank/DDBJ databases">
        <title>Complete Genome Sequence of Bradyrhizobium betae type strain PL7HG1T.</title>
        <authorList>
            <person name="Bromfield E.S.P."/>
            <person name="Cloutier S."/>
        </authorList>
    </citation>
    <scope>NUCLEOTIDE SEQUENCE [LARGE SCALE GENOMIC DNA]</scope>
    <source>
        <strain evidence="2">PL7HG1</strain>
    </source>
</reference>
<dbReference type="PANTHER" id="PTHR36931:SF1">
    <property type="entry name" value="UPF0153 PROTEIN YEIW"/>
    <property type="match status" value="1"/>
</dbReference>
<dbReference type="AlphaFoldDB" id="A0A5P6PE51"/>
<gene>
    <name evidence="1" type="ORF">F8237_30740</name>
</gene>
<dbReference type="PANTHER" id="PTHR36931">
    <property type="entry name" value="UPF0153 PROTEIN YEIW"/>
    <property type="match status" value="1"/>
</dbReference>
<accession>A0A5P6PE51</accession>
<dbReference type="InterPro" id="IPR052572">
    <property type="entry name" value="UPF0153_domain"/>
</dbReference>
<evidence type="ECO:0000313" key="1">
    <source>
        <dbReference type="EMBL" id="QFI76388.1"/>
    </source>
</evidence>
<sequence>MTADLTVSELRPVPGRECGSCTLCCKVYNIPEIQKAAGKWCGQCKPGRGCKIHDNLPDQCAEFNCLWRTDAAMPAQWKPDQAKMVAIIHPMTRNIQIQVDPGLPSAWSRQPYHDHLRQWATKNMPKGMYVVVFVNELATLVLPDQDVQLGPMTPDQVITVRRESGSSGAVYEIKVSTTRTLPDGQTVEVASTSRHPVRSAA</sequence>
<dbReference type="Proteomes" id="UP000325641">
    <property type="component" value="Chromosome"/>
</dbReference>
<protein>
    <submittedName>
        <fullName evidence="1">Uncharacterized protein</fullName>
    </submittedName>
</protein>
<dbReference type="KEGG" id="bbet:F8237_30740"/>
<evidence type="ECO:0000313" key="2">
    <source>
        <dbReference type="Proteomes" id="UP000325641"/>
    </source>
</evidence>
<organism evidence="1 2">
    <name type="scientific">Bradyrhizobium betae</name>
    <dbReference type="NCBI Taxonomy" id="244734"/>
    <lineage>
        <taxon>Bacteria</taxon>
        <taxon>Pseudomonadati</taxon>
        <taxon>Pseudomonadota</taxon>
        <taxon>Alphaproteobacteria</taxon>
        <taxon>Hyphomicrobiales</taxon>
        <taxon>Nitrobacteraceae</taxon>
        <taxon>Bradyrhizobium</taxon>
    </lineage>
</organism>